<accession>A0ABZ0W1P7</accession>
<evidence type="ECO:0000313" key="1">
    <source>
        <dbReference type="EMBL" id="WQD36402.1"/>
    </source>
</evidence>
<dbReference type="RefSeq" id="WP_114790040.1">
    <property type="nucleotide sequence ID" value="NZ_CP139960.1"/>
</dbReference>
<dbReference type="Pfam" id="PF02482">
    <property type="entry name" value="Ribosomal_S30AE"/>
    <property type="match status" value="1"/>
</dbReference>
<protein>
    <submittedName>
        <fullName evidence="1">HPF/RaiA family ribosome-associated protein</fullName>
    </submittedName>
</protein>
<dbReference type="SUPFAM" id="SSF69754">
    <property type="entry name" value="Ribosome binding protein Y (YfiA homologue)"/>
    <property type="match status" value="1"/>
</dbReference>
<dbReference type="Proteomes" id="UP001325680">
    <property type="component" value="Chromosome"/>
</dbReference>
<reference evidence="1 2" key="1">
    <citation type="submission" date="2023-12" db="EMBL/GenBank/DDBJ databases">
        <title>Genome sequencing and assembly of bacterial species from a model synthetic community.</title>
        <authorList>
            <person name="Hogle S.L."/>
        </authorList>
    </citation>
    <scope>NUCLEOTIDE SEQUENCE [LARGE SCALE GENOMIC DNA]</scope>
    <source>
        <strain evidence="1 2">HAMBI_3031</strain>
    </source>
</reference>
<proteinExistence type="predicted"/>
<keyword evidence="2" id="KW-1185">Reference proteome</keyword>
<dbReference type="EMBL" id="CP139960">
    <property type="protein sequence ID" value="WQD36402.1"/>
    <property type="molecule type" value="Genomic_DNA"/>
</dbReference>
<sequence>MIIQINADNNLTVSTEYREKIEGLVLAEVDRFIEHLTRIEVYLSDQNSHKDNGADKRCNIEARLKGKQPIAVSDDGETYDLAINGAAGKLSTSLETIVGKMKTH</sequence>
<dbReference type="InterPro" id="IPR036567">
    <property type="entry name" value="RHF-like"/>
</dbReference>
<gene>
    <name evidence="1" type="ORF">U0035_12075</name>
</gene>
<dbReference type="Gene3D" id="3.30.160.100">
    <property type="entry name" value="Ribosome hibernation promotion factor-like"/>
    <property type="match status" value="1"/>
</dbReference>
<dbReference type="InterPro" id="IPR003489">
    <property type="entry name" value="RHF/RaiA"/>
</dbReference>
<evidence type="ECO:0000313" key="2">
    <source>
        <dbReference type="Proteomes" id="UP001325680"/>
    </source>
</evidence>
<organism evidence="1 2">
    <name type="scientific">Niabella yanshanensis</name>
    <dbReference type="NCBI Taxonomy" id="577386"/>
    <lineage>
        <taxon>Bacteria</taxon>
        <taxon>Pseudomonadati</taxon>
        <taxon>Bacteroidota</taxon>
        <taxon>Chitinophagia</taxon>
        <taxon>Chitinophagales</taxon>
        <taxon>Chitinophagaceae</taxon>
        <taxon>Niabella</taxon>
    </lineage>
</organism>
<name>A0ABZ0W1P7_9BACT</name>